<feature type="transmembrane region" description="Helical" evidence="11">
    <location>
        <begin position="246"/>
        <end position="268"/>
    </location>
</feature>
<sequence length="654" mass="73218">MKKLNKKWSAAGLLIAMGIVYGDIGTSPLYVMKGLIAGNHGEINADFLVGSVSLIFWTITLLTTVKYVLIALNADNKGEGGIFSLYALVRPMGKFLIIPAIIGGAALLADGVLTPAVTVTSAIEGLRTLPIFTEVFGYSQDIIVIITLVILLVLFSFQRFGTDTVGKLFGPIMFIWFTFLLVSGFANLLQDLSVLRALNPIYGIKLLFSPNNHLGLFILGNVFLATTGAEALYSDLGHVGKSNIHLSWPYVKISLIVNYFGQVAYLLSTDIRQFKEMNPFFHMIANPLMPLAVLFATLAAIIASQALITGSFTLVSEAMRLKILPRLHVLYPGKSRSQQYIPVVNFLLWVTTSIVVIVFQSSTKMEAAYGLSITVTMLMTTFLLHYYLKTRAKAFFAIAVPLFFAGIEIVFLLSSLDKFVHGGYVAVLIALAIIMIMYIWYKGSQITDGLVEHLPVKKYLSQLDHLRDDHSLPILQTNVVYLTKYMEADEIDAPILYSILDKNPKRAHVYWFVNVSVTDEPFTKQYEIDTLGTDYVVLVKLHLGFRVSQEVNIYLRQIVAELMATGEIKKQVQTYSISENREVGDFRFILLNEELSHAGELSNWSRFIMQTKFAIRQITVTPAKWFGLEFSEVLVERTPLVIGEYRKPHLERID</sequence>
<feature type="transmembrane region" description="Helical" evidence="11">
    <location>
        <begin position="395"/>
        <end position="416"/>
    </location>
</feature>
<dbReference type="EMBL" id="JXJT01000003">
    <property type="protein sequence ID" value="PCS04386.1"/>
    <property type="molecule type" value="Genomic_DNA"/>
</dbReference>
<feature type="transmembrane region" description="Helical" evidence="11">
    <location>
        <begin position="288"/>
        <end position="319"/>
    </location>
</feature>
<feature type="transmembrane region" description="Helical" evidence="11">
    <location>
        <begin position="340"/>
        <end position="361"/>
    </location>
</feature>
<protein>
    <recommendedName>
        <fullName evidence="11">Probable potassium transport system protein Kup</fullName>
    </recommendedName>
</protein>
<dbReference type="Pfam" id="PF22776">
    <property type="entry name" value="K_trans_C"/>
    <property type="match status" value="1"/>
</dbReference>
<dbReference type="InterPro" id="IPR003855">
    <property type="entry name" value="K+_transporter"/>
</dbReference>
<dbReference type="PANTHER" id="PTHR30540:SF83">
    <property type="entry name" value="K+ POTASSIUM TRANSPORTER"/>
    <property type="match status" value="1"/>
</dbReference>
<dbReference type="AlphaFoldDB" id="A0A1K2H3F3"/>
<evidence type="ECO:0000256" key="2">
    <source>
        <dbReference type="ARBA" id="ARBA00022448"/>
    </source>
</evidence>
<comment type="subcellular location">
    <subcellularLocation>
        <location evidence="11">Cell membrane</location>
        <topology evidence="11">Multi-pass membrane protein</topology>
    </subcellularLocation>
    <subcellularLocation>
        <location evidence="1">Membrane</location>
        <topology evidence="1">Multi-pass membrane protein</topology>
    </subcellularLocation>
</comment>
<keyword evidence="6 11" id="KW-0769">Symport</keyword>
<comment type="catalytic activity">
    <reaction evidence="11">
        <text>K(+)(in) + H(+)(in) = K(+)(out) + H(+)(out)</text>
        <dbReference type="Rhea" id="RHEA:28490"/>
        <dbReference type="ChEBI" id="CHEBI:15378"/>
        <dbReference type="ChEBI" id="CHEBI:29103"/>
    </reaction>
</comment>
<comment type="similarity">
    <text evidence="11">Belongs to the HAK/KUP transporter (TC 2.A.72) family.</text>
</comment>
<dbReference type="GO" id="GO:0005886">
    <property type="term" value="C:plasma membrane"/>
    <property type="evidence" value="ECO:0007669"/>
    <property type="project" value="UniProtKB-SubCell"/>
</dbReference>
<proteinExistence type="inferred from homology"/>
<evidence type="ECO:0000313" key="16">
    <source>
        <dbReference type="Proteomes" id="UP000185655"/>
    </source>
</evidence>
<organism evidence="15 16">
    <name type="scientific">Pseudolactococcus chungangensis CAU 28 = DSM 22330</name>
    <dbReference type="NCBI Taxonomy" id="1122154"/>
    <lineage>
        <taxon>Bacteria</taxon>
        <taxon>Bacillati</taxon>
        <taxon>Bacillota</taxon>
        <taxon>Bacilli</taxon>
        <taxon>Lactobacillales</taxon>
        <taxon>Streptococcaceae</taxon>
        <taxon>Pseudolactococcus</taxon>
    </lineage>
</organism>
<feature type="domain" description="K+ potassium transporter integral membrane" evidence="12">
    <location>
        <begin position="14"/>
        <end position="448"/>
    </location>
</feature>
<evidence type="ECO:0000256" key="6">
    <source>
        <dbReference type="ARBA" id="ARBA00022847"/>
    </source>
</evidence>
<feature type="transmembrane region" description="Helical" evidence="11">
    <location>
        <begin position="214"/>
        <end position="234"/>
    </location>
</feature>
<name>A0A1K2H3F3_9LACT</name>
<comment type="function">
    <text evidence="11">Transport of potassium into the cell. Likely operates as a K(+):H(+) symporter.</text>
</comment>
<feature type="transmembrane region" description="Helical" evidence="11">
    <location>
        <begin position="54"/>
        <end position="74"/>
    </location>
</feature>
<dbReference type="InterPro" id="IPR023051">
    <property type="entry name" value="Kup"/>
</dbReference>
<dbReference type="Proteomes" id="UP000218979">
    <property type="component" value="Unassembled WGS sequence"/>
</dbReference>
<gene>
    <name evidence="11" type="primary">kup</name>
    <name evidence="14" type="ORF">RR45_GL001320</name>
    <name evidence="15" type="ORF">SAMN02746068_00110</name>
</gene>
<feature type="transmembrane region" description="Helical" evidence="11">
    <location>
        <begin position="367"/>
        <end position="388"/>
    </location>
</feature>
<keyword evidence="9 11" id="KW-0406">Ion transport</keyword>
<evidence type="ECO:0000259" key="12">
    <source>
        <dbReference type="Pfam" id="PF02705"/>
    </source>
</evidence>
<evidence type="ECO:0000313" key="14">
    <source>
        <dbReference type="EMBL" id="PCS04386.1"/>
    </source>
</evidence>
<dbReference type="GO" id="GO:0015293">
    <property type="term" value="F:symporter activity"/>
    <property type="evidence" value="ECO:0007669"/>
    <property type="project" value="UniProtKB-UniRule"/>
</dbReference>
<evidence type="ECO:0000256" key="7">
    <source>
        <dbReference type="ARBA" id="ARBA00022958"/>
    </source>
</evidence>
<keyword evidence="5 11" id="KW-0812">Transmembrane</keyword>
<keyword evidence="8 11" id="KW-1133">Transmembrane helix</keyword>
<dbReference type="Proteomes" id="UP000185655">
    <property type="component" value="Unassembled WGS sequence"/>
</dbReference>
<dbReference type="OrthoDB" id="9805577at2"/>
<evidence type="ECO:0000256" key="9">
    <source>
        <dbReference type="ARBA" id="ARBA00023065"/>
    </source>
</evidence>
<dbReference type="STRING" id="1122154.SAMN02746068_00110"/>
<dbReference type="InterPro" id="IPR053952">
    <property type="entry name" value="K_trans_C"/>
</dbReference>
<accession>A0A1K2H3F3</accession>
<dbReference type="Pfam" id="PF02705">
    <property type="entry name" value="K_trans"/>
    <property type="match status" value="1"/>
</dbReference>
<evidence type="ECO:0000256" key="1">
    <source>
        <dbReference type="ARBA" id="ARBA00004141"/>
    </source>
</evidence>
<reference evidence="15 16" key="2">
    <citation type="submission" date="2016-11" db="EMBL/GenBank/DDBJ databases">
        <authorList>
            <person name="Jaros S."/>
            <person name="Januszkiewicz K."/>
            <person name="Wedrychowicz H."/>
        </authorList>
    </citation>
    <scope>NUCLEOTIDE SEQUENCE [LARGE SCALE GENOMIC DNA]</scope>
    <source>
        <strain evidence="15 16">DSM 22330</strain>
    </source>
</reference>
<keyword evidence="7 11" id="KW-0630">Potassium</keyword>
<evidence type="ECO:0000259" key="13">
    <source>
        <dbReference type="Pfam" id="PF22776"/>
    </source>
</evidence>
<evidence type="ECO:0000256" key="4">
    <source>
        <dbReference type="ARBA" id="ARBA00022538"/>
    </source>
</evidence>
<keyword evidence="17" id="KW-1185">Reference proteome</keyword>
<evidence type="ECO:0000256" key="3">
    <source>
        <dbReference type="ARBA" id="ARBA00022475"/>
    </source>
</evidence>
<feature type="transmembrane region" description="Helical" evidence="11">
    <location>
        <begin position="137"/>
        <end position="157"/>
    </location>
</feature>
<keyword evidence="4 11" id="KW-0633">Potassium transport</keyword>
<keyword evidence="3 11" id="KW-1003">Cell membrane</keyword>
<dbReference type="InterPro" id="IPR053951">
    <property type="entry name" value="K_trans_N"/>
</dbReference>
<dbReference type="HAMAP" id="MF_01522">
    <property type="entry name" value="Kup"/>
    <property type="match status" value="1"/>
</dbReference>
<feature type="transmembrane region" description="Helical" evidence="11">
    <location>
        <begin position="169"/>
        <end position="189"/>
    </location>
</feature>
<feature type="domain" description="K+ potassium transporter C-terminal" evidence="13">
    <location>
        <begin position="478"/>
        <end position="634"/>
    </location>
</feature>
<dbReference type="PANTHER" id="PTHR30540">
    <property type="entry name" value="OSMOTIC STRESS POTASSIUM TRANSPORTER"/>
    <property type="match status" value="1"/>
</dbReference>
<evidence type="ECO:0000256" key="11">
    <source>
        <dbReference type="HAMAP-Rule" id="MF_01522"/>
    </source>
</evidence>
<feature type="transmembrane region" description="Helical" evidence="11">
    <location>
        <begin position="422"/>
        <end position="441"/>
    </location>
</feature>
<dbReference type="RefSeq" id="WP_031365701.1">
    <property type="nucleotide sequence ID" value="NZ_FPKS01000001.1"/>
</dbReference>
<keyword evidence="10 11" id="KW-0472">Membrane</keyword>
<dbReference type="GO" id="GO:0015079">
    <property type="term" value="F:potassium ion transmembrane transporter activity"/>
    <property type="evidence" value="ECO:0007669"/>
    <property type="project" value="UniProtKB-UniRule"/>
</dbReference>
<dbReference type="EMBL" id="FPKS01000001">
    <property type="protein sequence ID" value="SFZ70197.1"/>
    <property type="molecule type" value="Genomic_DNA"/>
</dbReference>
<evidence type="ECO:0000313" key="17">
    <source>
        <dbReference type="Proteomes" id="UP000218979"/>
    </source>
</evidence>
<keyword evidence="2 11" id="KW-0813">Transport</keyword>
<evidence type="ECO:0000256" key="10">
    <source>
        <dbReference type="ARBA" id="ARBA00023136"/>
    </source>
</evidence>
<evidence type="ECO:0000256" key="8">
    <source>
        <dbReference type="ARBA" id="ARBA00022989"/>
    </source>
</evidence>
<feature type="transmembrane region" description="Helical" evidence="11">
    <location>
        <begin position="95"/>
        <end position="117"/>
    </location>
</feature>
<reference evidence="14 17" key="1">
    <citation type="submission" date="2014-12" db="EMBL/GenBank/DDBJ databases">
        <title>Draft genome sequences of 10 type strains of Lactococcus.</title>
        <authorList>
            <person name="Sun Z."/>
            <person name="Zhong Z."/>
            <person name="Liu W."/>
            <person name="Zhang W."/>
            <person name="Zhang H."/>
        </authorList>
    </citation>
    <scope>NUCLEOTIDE SEQUENCE [LARGE SCALE GENOMIC DNA]</scope>
    <source>
        <strain evidence="14 17">DSM 22330</strain>
    </source>
</reference>
<evidence type="ECO:0000313" key="15">
    <source>
        <dbReference type="EMBL" id="SFZ70197.1"/>
    </source>
</evidence>
<evidence type="ECO:0000256" key="5">
    <source>
        <dbReference type="ARBA" id="ARBA00022692"/>
    </source>
</evidence>